<evidence type="ECO:0000256" key="1">
    <source>
        <dbReference type="ARBA" id="ARBA00004123"/>
    </source>
</evidence>
<evidence type="ECO:0000256" key="2">
    <source>
        <dbReference type="ARBA" id="ARBA00010977"/>
    </source>
</evidence>
<comment type="caution">
    <text evidence="9">The sequence shown here is derived from an EMBL/GenBank/DDBJ whole genome shotgun (WGS) entry which is preliminary data.</text>
</comment>
<feature type="domain" description="Origin recognition complex subunit 3 winged helix C-terminal" evidence="8">
    <location>
        <begin position="722"/>
        <end position="784"/>
    </location>
</feature>
<accession>A0ABQ8ZEI3</accession>
<keyword evidence="3" id="KW-0235">DNA replication</keyword>
<evidence type="ECO:0000256" key="5">
    <source>
        <dbReference type="ARBA" id="ARBA00023242"/>
    </source>
</evidence>
<evidence type="ECO:0000259" key="8">
    <source>
        <dbReference type="Pfam" id="PF18137"/>
    </source>
</evidence>
<keyword evidence="5" id="KW-0539">Nucleus</keyword>
<evidence type="ECO:0000256" key="6">
    <source>
        <dbReference type="SAM" id="MobiDB-lite"/>
    </source>
</evidence>
<evidence type="ECO:0000313" key="10">
    <source>
        <dbReference type="Proteomes" id="UP001150062"/>
    </source>
</evidence>
<evidence type="ECO:0000256" key="3">
    <source>
        <dbReference type="ARBA" id="ARBA00022705"/>
    </source>
</evidence>
<dbReference type="PANTHER" id="PTHR12748:SF0">
    <property type="entry name" value="ORIGIN RECOGNITION COMPLEX SUBUNIT 3"/>
    <property type="match status" value="1"/>
</dbReference>
<dbReference type="Proteomes" id="UP001150062">
    <property type="component" value="Unassembled WGS sequence"/>
</dbReference>
<dbReference type="EMBL" id="JAOAOG010000013">
    <property type="protein sequence ID" value="KAJ6255104.1"/>
    <property type="molecule type" value="Genomic_DNA"/>
</dbReference>
<evidence type="ECO:0000259" key="7">
    <source>
        <dbReference type="Pfam" id="PF07034"/>
    </source>
</evidence>
<dbReference type="InterPro" id="IPR045667">
    <property type="entry name" value="ORC3_N"/>
</dbReference>
<name>A0ABQ8ZEI3_9EUKA</name>
<feature type="region of interest" description="Disordered" evidence="6">
    <location>
        <begin position="555"/>
        <end position="579"/>
    </location>
</feature>
<dbReference type="InterPro" id="IPR020795">
    <property type="entry name" value="ORC3"/>
</dbReference>
<comment type="subcellular location">
    <subcellularLocation>
        <location evidence="1">Nucleus</location>
    </subcellularLocation>
</comment>
<sequence>MDKYDSVSKGCFLLQPSNESIRNIGTNDDPFSLSSYFQDLEEEKITSIRNKLYLVTLKSFEKKIDNLIEDLDISTFQEMANFLFATNFISKQPFEIPTAILYSGSSLSDHESVINGLIGFLDQLETPIHFSSIVLRANECNTIKIIFNKIMNTLLLAQEEFENFSLVDKKTPKKKSNKVSLPFSNSKKTIKTIISDNSASLPQQFNMQSILGWYKYQQKKSRDFKLIIIFENIESFQSDLVDSIISVFSSYQHILDTSFVFDLATGVEPLTNYLSRKPLSKLYLEKFTLSRSIEMSIKLIMDLIFDDQPIQIRENDLKAINSLEQFQDVQPLSISYELFSYLYRSFKNEHLSISQFIKTLKAVLCEYFTTPYSLVRLKKNNTLLITPHANHLKEIRALPSFRRYLSTVKDHKLAGKLLTNDETLSEMVTIFLSRIYLFINQWKRALTVILKIYHMLFPSNKNDPNQYCLSDFFVFNLRSEFVKTKIFVSICNFLTNTSPNQIRQYCTKFIQLLEEIDSEEFHQEVTSFRSLRDKIRQEETQKTLLKSNKQKISQLNINEKNKNKNNHSDGKKTTSIDNQLLTKNRLARKKLGNRKRRQMLIQQTNQNQKSEKNSQKLIMLLKEFAINRLPTPSTLTLNELVFLKFPEELEEQLVSKTRILLHESLEDPNFEKLLFKKTKNKKIPTKEKNKELDEKETKKGEVAGEVDGEVDGEWGGGTNLFDINLVYNLYQQYKKKINLKDWYDGFVVMLEENKLSTEYSQIRFMSVVTNLQMLGLVKLSSTKGIVQKINFLKF</sequence>
<dbReference type="Pfam" id="PF18137">
    <property type="entry name" value="WHD_ORC"/>
    <property type="match status" value="1"/>
</dbReference>
<proteinExistence type="inferred from homology"/>
<dbReference type="Pfam" id="PF07034">
    <property type="entry name" value="ORC3_N"/>
    <property type="match status" value="1"/>
</dbReference>
<evidence type="ECO:0000256" key="4">
    <source>
        <dbReference type="ARBA" id="ARBA00023125"/>
    </source>
</evidence>
<dbReference type="PANTHER" id="PTHR12748">
    <property type="entry name" value="ORIGIN RECOGNITION COMPLEX SUBUNIT 3"/>
    <property type="match status" value="1"/>
</dbReference>
<feature type="domain" description="Origin recognition complex subunit 3 N-terminal" evidence="7">
    <location>
        <begin position="3"/>
        <end position="370"/>
    </location>
</feature>
<protein>
    <submittedName>
        <fullName evidence="9">Origin recognition complex subunit 3</fullName>
    </submittedName>
</protein>
<organism evidence="9 10">
    <name type="scientific">Anaeramoeba flamelloides</name>
    <dbReference type="NCBI Taxonomy" id="1746091"/>
    <lineage>
        <taxon>Eukaryota</taxon>
        <taxon>Metamonada</taxon>
        <taxon>Anaeramoebidae</taxon>
        <taxon>Anaeramoeba</taxon>
    </lineage>
</organism>
<gene>
    <name evidence="9" type="ORF">M0813_11719</name>
</gene>
<keyword evidence="4" id="KW-0238">DNA-binding</keyword>
<feature type="compositionally biased region" description="Basic and acidic residues" evidence="6">
    <location>
        <begin position="559"/>
        <end position="574"/>
    </location>
</feature>
<reference evidence="9" key="1">
    <citation type="submission" date="2022-08" db="EMBL/GenBank/DDBJ databases">
        <title>Novel sulfate-reducing endosymbionts in the free-living metamonad Anaeramoeba.</title>
        <authorList>
            <person name="Jerlstrom-Hultqvist J."/>
            <person name="Cepicka I."/>
            <person name="Gallot-Lavallee L."/>
            <person name="Salas-Leiva D."/>
            <person name="Curtis B.A."/>
            <person name="Zahonova K."/>
            <person name="Pipaliya S."/>
            <person name="Dacks J."/>
            <person name="Roger A.J."/>
        </authorList>
    </citation>
    <scope>NUCLEOTIDE SEQUENCE</scope>
    <source>
        <strain evidence="9">Schooner1</strain>
    </source>
</reference>
<evidence type="ECO:0000313" key="9">
    <source>
        <dbReference type="EMBL" id="KAJ6255104.1"/>
    </source>
</evidence>
<keyword evidence="10" id="KW-1185">Reference proteome</keyword>
<dbReference type="InterPro" id="IPR040855">
    <property type="entry name" value="ORC_WH_C"/>
</dbReference>
<comment type="similarity">
    <text evidence="2">Belongs to the ORC3 family.</text>
</comment>